<comment type="caution">
    <text evidence="2">The sequence shown here is derived from an EMBL/GenBank/DDBJ whole genome shotgun (WGS) entry which is preliminary data.</text>
</comment>
<gene>
    <name evidence="2" type="ORF">AVEN_51633_1</name>
</gene>
<organism evidence="2 3">
    <name type="scientific">Araneus ventricosus</name>
    <name type="common">Orbweaver spider</name>
    <name type="synonym">Epeira ventricosa</name>
    <dbReference type="NCBI Taxonomy" id="182803"/>
    <lineage>
        <taxon>Eukaryota</taxon>
        <taxon>Metazoa</taxon>
        <taxon>Ecdysozoa</taxon>
        <taxon>Arthropoda</taxon>
        <taxon>Chelicerata</taxon>
        <taxon>Arachnida</taxon>
        <taxon>Araneae</taxon>
        <taxon>Araneomorphae</taxon>
        <taxon>Entelegynae</taxon>
        <taxon>Araneoidea</taxon>
        <taxon>Araneidae</taxon>
        <taxon>Araneus</taxon>
    </lineage>
</organism>
<feature type="compositionally biased region" description="Basic and acidic residues" evidence="1">
    <location>
        <begin position="128"/>
        <end position="143"/>
    </location>
</feature>
<dbReference type="OrthoDB" id="6473196at2759"/>
<evidence type="ECO:0000313" key="2">
    <source>
        <dbReference type="EMBL" id="GBO05030.1"/>
    </source>
</evidence>
<proteinExistence type="predicted"/>
<protein>
    <submittedName>
        <fullName evidence="2">Uncharacterized protein</fullName>
    </submittedName>
</protein>
<feature type="compositionally biased region" description="Basic residues" evidence="1">
    <location>
        <begin position="98"/>
        <end position="108"/>
    </location>
</feature>
<feature type="compositionally biased region" description="Low complexity" evidence="1">
    <location>
        <begin position="165"/>
        <end position="178"/>
    </location>
</feature>
<evidence type="ECO:0000256" key="1">
    <source>
        <dbReference type="SAM" id="MobiDB-lite"/>
    </source>
</evidence>
<sequence length="202" mass="21940">MADKGEQKEDKPTEQVPKNVDVPDIVVTEEGASGGTEDKDSGKKGVLRSFADKMKNIGHGKRSISTSPETRKDETHMEGTSSKKGFKLTRSPPSPSKKGIKDKVKRLFKSTSGKDCDEETENLCEQEFTEHSTTRLAPPEKDMGIASPSSATEPMAEKCDTYDRSSSVSSAPSGYSSLPDDDYDTDITSPDDLNSPEDGKQK</sequence>
<dbReference type="Proteomes" id="UP000499080">
    <property type="component" value="Unassembled WGS sequence"/>
</dbReference>
<keyword evidence="3" id="KW-1185">Reference proteome</keyword>
<name>A0A4Y2U037_ARAVE</name>
<reference evidence="2 3" key="1">
    <citation type="journal article" date="2019" name="Sci. Rep.">
        <title>Orb-weaving spider Araneus ventricosus genome elucidates the spidroin gene catalogue.</title>
        <authorList>
            <person name="Kono N."/>
            <person name="Nakamura H."/>
            <person name="Ohtoshi R."/>
            <person name="Moran D.A.P."/>
            <person name="Shinohara A."/>
            <person name="Yoshida Y."/>
            <person name="Fujiwara M."/>
            <person name="Mori M."/>
            <person name="Tomita M."/>
            <person name="Arakawa K."/>
        </authorList>
    </citation>
    <scope>NUCLEOTIDE SEQUENCE [LARGE SCALE GENOMIC DNA]</scope>
</reference>
<dbReference type="AlphaFoldDB" id="A0A4Y2U037"/>
<feature type="compositionally biased region" description="Basic and acidic residues" evidence="1">
    <location>
        <begin position="1"/>
        <end position="13"/>
    </location>
</feature>
<evidence type="ECO:0000313" key="3">
    <source>
        <dbReference type="Proteomes" id="UP000499080"/>
    </source>
</evidence>
<feature type="region of interest" description="Disordered" evidence="1">
    <location>
        <begin position="1"/>
        <end position="202"/>
    </location>
</feature>
<accession>A0A4Y2U037</accession>
<dbReference type="EMBL" id="BGPR01031793">
    <property type="protein sequence ID" value="GBO05030.1"/>
    <property type="molecule type" value="Genomic_DNA"/>
</dbReference>